<sequence>MVQDIQNELKLTLELLHLQKRLRPSCSVVIKLKLMRKQNVGQQSFGLSYVLASVSPAIGTLQLGLSLV</sequence>
<dbReference type="EMBL" id="MU843164">
    <property type="protein sequence ID" value="KAK2020853.1"/>
    <property type="molecule type" value="Genomic_DNA"/>
</dbReference>
<feature type="transmembrane region" description="Helical" evidence="1">
    <location>
        <begin position="45"/>
        <end position="65"/>
    </location>
</feature>
<proteinExistence type="predicted"/>
<evidence type="ECO:0000256" key="1">
    <source>
        <dbReference type="SAM" id="Phobius"/>
    </source>
</evidence>
<protein>
    <submittedName>
        <fullName evidence="2">Uncharacterized protein</fullName>
    </submittedName>
</protein>
<evidence type="ECO:0000313" key="2">
    <source>
        <dbReference type="EMBL" id="KAK2020853.1"/>
    </source>
</evidence>
<gene>
    <name evidence="2" type="ORF">LX32DRAFT_287157</name>
</gene>
<evidence type="ECO:0000313" key="3">
    <source>
        <dbReference type="Proteomes" id="UP001232148"/>
    </source>
</evidence>
<organism evidence="2 3">
    <name type="scientific">Colletotrichum zoysiae</name>
    <dbReference type="NCBI Taxonomy" id="1216348"/>
    <lineage>
        <taxon>Eukaryota</taxon>
        <taxon>Fungi</taxon>
        <taxon>Dikarya</taxon>
        <taxon>Ascomycota</taxon>
        <taxon>Pezizomycotina</taxon>
        <taxon>Sordariomycetes</taxon>
        <taxon>Hypocreomycetidae</taxon>
        <taxon>Glomerellales</taxon>
        <taxon>Glomerellaceae</taxon>
        <taxon>Colletotrichum</taxon>
        <taxon>Colletotrichum graminicola species complex</taxon>
    </lineage>
</organism>
<accession>A0AAD9H1V0</accession>
<keyword evidence="3" id="KW-1185">Reference proteome</keyword>
<keyword evidence="1" id="KW-0472">Membrane</keyword>
<dbReference type="AlphaFoldDB" id="A0AAD9H1V0"/>
<reference evidence="2" key="1">
    <citation type="submission" date="2021-06" db="EMBL/GenBank/DDBJ databases">
        <title>Comparative genomics, transcriptomics and evolutionary studies reveal genomic signatures of adaptation to plant cell wall in hemibiotrophic fungi.</title>
        <authorList>
            <consortium name="DOE Joint Genome Institute"/>
            <person name="Baroncelli R."/>
            <person name="Diaz J.F."/>
            <person name="Benocci T."/>
            <person name="Peng M."/>
            <person name="Battaglia E."/>
            <person name="Haridas S."/>
            <person name="Andreopoulos W."/>
            <person name="Labutti K."/>
            <person name="Pangilinan J."/>
            <person name="Floch G.L."/>
            <person name="Makela M.R."/>
            <person name="Henrissat B."/>
            <person name="Grigoriev I.V."/>
            <person name="Crouch J.A."/>
            <person name="De Vries R.P."/>
            <person name="Sukno S.A."/>
            <person name="Thon M.R."/>
        </authorList>
    </citation>
    <scope>NUCLEOTIDE SEQUENCE</scope>
    <source>
        <strain evidence="2">MAFF235873</strain>
    </source>
</reference>
<keyword evidence="1" id="KW-1133">Transmembrane helix</keyword>
<keyword evidence="1" id="KW-0812">Transmembrane</keyword>
<comment type="caution">
    <text evidence="2">The sequence shown here is derived from an EMBL/GenBank/DDBJ whole genome shotgun (WGS) entry which is preliminary data.</text>
</comment>
<dbReference type="Proteomes" id="UP001232148">
    <property type="component" value="Unassembled WGS sequence"/>
</dbReference>
<name>A0AAD9H1V0_9PEZI</name>